<dbReference type="InterPro" id="IPR005119">
    <property type="entry name" value="LysR_subst-bd"/>
</dbReference>
<evidence type="ECO:0000256" key="1">
    <source>
        <dbReference type="ARBA" id="ARBA00023015"/>
    </source>
</evidence>
<evidence type="ECO:0000256" key="2">
    <source>
        <dbReference type="ARBA" id="ARBA00023125"/>
    </source>
</evidence>
<gene>
    <name evidence="6" type="ORF">DW322_01795</name>
</gene>
<evidence type="ECO:0000259" key="5">
    <source>
        <dbReference type="Pfam" id="PF03466"/>
    </source>
</evidence>
<dbReference type="GO" id="GO:0006355">
    <property type="term" value="P:regulation of DNA-templated transcription"/>
    <property type="evidence" value="ECO:0007669"/>
    <property type="project" value="TreeGrafter"/>
</dbReference>
<dbReference type="AlphaFoldDB" id="A0A6P2C8X5"/>
<proteinExistence type="predicted"/>
<dbReference type="Pfam" id="PF03466">
    <property type="entry name" value="LysR_substrate"/>
    <property type="match status" value="1"/>
</dbReference>
<dbReference type="EMBL" id="QRCM01000001">
    <property type="protein sequence ID" value="TXG89207.1"/>
    <property type="molecule type" value="Genomic_DNA"/>
</dbReference>
<keyword evidence="2" id="KW-0238">DNA-binding</keyword>
<feature type="domain" description="LysR substrate-binding" evidence="5">
    <location>
        <begin position="3"/>
        <end position="158"/>
    </location>
</feature>
<feature type="region of interest" description="Disordered" evidence="4">
    <location>
        <begin position="164"/>
        <end position="196"/>
    </location>
</feature>
<dbReference type="InterPro" id="IPR050389">
    <property type="entry name" value="LysR-type_TF"/>
</dbReference>
<dbReference type="SUPFAM" id="SSF53850">
    <property type="entry name" value="Periplasmic binding protein-like II"/>
    <property type="match status" value="1"/>
</dbReference>
<evidence type="ECO:0000313" key="6">
    <source>
        <dbReference type="EMBL" id="TXG89207.1"/>
    </source>
</evidence>
<protein>
    <recommendedName>
        <fullName evidence="5">LysR substrate-binding domain-containing protein</fullName>
    </recommendedName>
</protein>
<dbReference type="Gene3D" id="3.40.190.10">
    <property type="entry name" value="Periplasmic binding protein-like II"/>
    <property type="match status" value="1"/>
</dbReference>
<name>A0A6P2C8X5_9NOCA</name>
<evidence type="ECO:0000313" key="7">
    <source>
        <dbReference type="Proteomes" id="UP000471120"/>
    </source>
</evidence>
<evidence type="ECO:0000256" key="4">
    <source>
        <dbReference type="SAM" id="MobiDB-lite"/>
    </source>
</evidence>
<reference evidence="6 7" key="1">
    <citation type="submission" date="2018-07" db="EMBL/GenBank/DDBJ databases">
        <title>Genome sequence of Rhodococcus rhodnii ATCC 35071 from Rhodnius prolixus.</title>
        <authorList>
            <person name="Patel V."/>
            <person name="Vogel K.J."/>
        </authorList>
    </citation>
    <scope>NUCLEOTIDE SEQUENCE [LARGE SCALE GENOMIC DNA]</scope>
    <source>
        <strain evidence="6 7">ATCC 35071</strain>
    </source>
</reference>
<dbReference type="PANTHER" id="PTHR30118:SF15">
    <property type="entry name" value="TRANSCRIPTIONAL REGULATORY PROTEIN"/>
    <property type="match status" value="1"/>
</dbReference>
<feature type="compositionally biased region" description="Low complexity" evidence="4">
    <location>
        <begin position="172"/>
        <end position="187"/>
    </location>
</feature>
<accession>A0A6P2C8X5</accession>
<dbReference type="PANTHER" id="PTHR30118">
    <property type="entry name" value="HTH-TYPE TRANSCRIPTIONAL REGULATOR LEUO-RELATED"/>
    <property type="match status" value="1"/>
</dbReference>
<keyword evidence="3" id="KW-0804">Transcription</keyword>
<sequence>MSSLLESGKATIGVAASAPWGPDIRSTVLFESRYACLYDPASIGHTGALTLDEYLALPHVMISADGTRGIVDDVLEADGLSRRRVASTAHFAMVPLLLRQVAGVATMPRHAAEVFAGHADLEVCDPPIAMPTFSLAALWHRTSGSDPRTVWMVRTLGELARTVTARGRSHSPTELPAALAPAELSPADITSGGTSS</sequence>
<evidence type="ECO:0000256" key="3">
    <source>
        <dbReference type="ARBA" id="ARBA00023163"/>
    </source>
</evidence>
<dbReference type="GO" id="GO:0003677">
    <property type="term" value="F:DNA binding"/>
    <property type="evidence" value="ECO:0007669"/>
    <property type="project" value="UniProtKB-KW"/>
</dbReference>
<comment type="caution">
    <text evidence="6">The sequence shown here is derived from an EMBL/GenBank/DDBJ whole genome shotgun (WGS) entry which is preliminary data.</text>
</comment>
<keyword evidence="1" id="KW-0805">Transcription regulation</keyword>
<organism evidence="6 7">
    <name type="scientific">Rhodococcus rhodnii</name>
    <dbReference type="NCBI Taxonomy" id="38312"/>
    <lineage>
        <taxon>Bacteria</taxon>
        <taxon>Bacillati</taxon>
        <taxon>Actinomycetota</taxon>
        <taxon>Actinomycetes</taxon>
        <taxon>Mycobacteriales</taxon>
        <taxon>Nocardiaceae</taxon>
        <taxon>Rhodococcus</taxon>
    </lineage>
</organism>
<dbReference type="Proteomes" id="UP000471120">
    <property type="component" value="Unassembled WGS sequence"/>
</dbReference>